<proteinExistence type="predicted"/>
<evidence type="ECO:0000313" key="2">
    <source>
        <dbReference type="EMBL" id="OGH82052.1"/>
    </source>
</evidence>
<evidence type="ECO:0000313" key="3">
    <source>
        <dbReference type="Proteomes" id="UP000176300"/>
    </source>
</evidence>
<accession>A0A1F6NDS9</accession>
<feature type="region of interest" description="Disordered" evidence="1">
    <location>
        <begin position="1"/>
        <end position="20"/>
    </location>
</feature>
<dbReference type="EMBL" id="MFQS01000051">
    <property type="protein sequence ID" value="OGH82052.1"/>
    <property type="molecule type" value="Genomic_DNA"/>
</dbReference>
<name>A0A1F6NDS9_9BACT</name>
<dbReference type="AlphaFoldDB" id="A0A1F6NDS9"/>
<feature type="compositionally biased region" description="Polar residues" evidence="1">
    <location>
        <begin position="1"/>
        <end position="11"/>
    </location>
</feature>
<gene>
    <name evidence="2" type="ORF">A2373_03390</name>
</gene>
<evidence type="ECO:0000256" key="1">
    <source>
        <dbReference type="SAM" id="MobiDB-lite"/>
    </source>
</evidence>
<sequence>MTRSTTDSEVTSSEKDYSPVWGERRGQDLRELARQIIGDKEDRMVKVLEYQRNRTGVISPGVVFDSADHAASWQWLLKNDIIFLQTALKAVRNRGHIEVKEKIESLIVRFQAYIEAAGIVLNEWYGALGYQGVDEREQVRGLIYMNSTLCKPHQDLLNAQRELRYTLLGKYPELSSHNRD</sequence>
<reference evidence="2 3" key="1">
    <citation type="journal article" date="2016" name="Nat. Commun.">
        <title>Thousands of microbial genomes shed light on interconnected biogeochemical processes in an aquifer system.</title>
        <authorList>
            <person name="Anantharaman K."/>
            <person name="Brown C.T."/>
            <person name="Hug L.A."/>
            <person name="Sharon I."/>
            <person name="Castelle C.J."/>
            <person name="Probst A.J."/>
            <person name="Thomas B.C."/>
            <person name="Singh A."/>
            <person name="Wilkins M.J."/>
            <person name="Karaoz U."/>
            <person name="Brodie E.L."/>
            <person name="Williams K.H."/>
            <person name="Hubbard S.S."/>
            <person name="Banfield J.F."/>
        </authorList>
    </citation>
    <scope>NUCLEOTIDE SEQUENCE [LARGE SCALE GENOMIC DNA]</scope>
</reference>
<protein>
    <submittedName>
        <fullName evidence="2">Uncharacterized protein</fullName>
    </submittedName>
</protein>
<organism evidence="2 3">
    <name type="scientific">Candidatus Magasanikbacteria bacterium RIFOXYB1_FULL_40_15</name>
    <dbReference type="NCBI Taxonomy" id="1798697"/>
    <lineage>
        <taxon>Bacteria</taxon>
        <taxon>Candidatus Magasanikiibacteriota</taxon>
    </lineage>
</organism>
<dbReference type="Proteomes" id="UP000176300">
    <property type="component" value="Unassembled WGS sequence"/>
</dbReference>
<comment type="caution">
    <text evidence="2">The sequence shown here is derived from an EMBL/GenBank/DDBJ whole genome shotgun (WGS) entry which is preliminary data.</text>
</comment>